<dbReference type="AlphaFoldDB" id="A0A6G1D1M0"/>
<reference evidence="1 2" key="1">
    <citation type="submission" date="2019-11" db="EMBL/GenBank/DDBJ databases">
        <title>Whole genome sequence of Oryza granulata.</title>
        <authorList>
            <person name="Li W."/>
        </authorList>
    </citation>
    <scope>NUCLEOTIDE SEQUENCE [LARGE SCALE GENOMIC DNA]</scope>
    <source>
        <strain evidence="2">cv. Menghai</strain>
        <tissue evidence="1">Leaf</tissue>
    </source>
</reference>
<dbReference type="EMBL" id="SPHZ02000007">
    <property type="protein sequence ID" value="KAF0906207.1"/>
    <property type="molecule type" value="Genomic_DNA"/>
</dbReference>
<organism evidence="1 2">
    <name type="scientific">Oryza meyeriana var. granulata</name>
    <dbReference type="NCBI Taxonomy" id="110450"/>
    <lineage>
        <taxon>Eukaryota</taxon>
        <taxon>Viridiplantae</taxon>
        <taxon>Streptophyta</taxon>
        <taxon>Embryophyta</taxon>
        <taxon>Tracheophyta</taxon>
        <taxon>Spermatophyta</taxon>
        <taxon>Magnoliopsida</taxon>
        <taxon>Liliopsida</taxon>
        <taxon>Poales</taxon>
        <taxon>Poaceae</taxon>
        <taxon>BOP clade</taxon>
        <taxon>Oryzoideae</taxon>
        <taxon>Oryzeae</taxon>
        <taxon>Oryzinae</taxon>
        <taxon>Oryza</taxon>
        <taxon>Oryza meyeriana</taxon>
    </lineage>
</organism>
<gene>
    <name evidence="1" type="ORF">E2562_009224</name>
</gene>
<evidence type="ECO:0000313" key="1">
    <source>
        <dbReference type="EMBL" id="KAF0906207.1"/>
    </source>
</evidence>
<dbReference type="Proteomes" id="UP000479710">
    <property type="component" value="Unassembled WGS sequence"/>
</dbReference>
<keyword evidence="2" id="KW-1185">Reference proteome</keyword>
<protein>
    <submittedName>
        <fullName evidence="1">Uncharacterized protein</fullName>
    </submittedName>
</protein>
<name>A0A6G1D1M0_9ORYZ</name>
<accession>A0A6G1D1M0</accession>
<proteinExistence type="predicted"/>
<comment type="caution">
    <text evidence="1">The sequence shown here is derived from an EMBL/GenBank/DDBJ whole genome shotgun (WGS) entry which is preliminary data.</text>
</comment>
<sequence length="61" mass="7054">MMLLDRFTITLGRQFHDPRGETDLLRGFLEARASVVRLAVVARRRRQRRAWRGGSSGSLTR</sequence>
<evidence type="ECO:0000313" key="2">
    <source>
        <dbReference type="Proteomes" id="UP000479710"/>
    </source>
</evidence>